<evidence type="ECO:0000313" key="3">
    <source>
        <dbReference type="Proteomes" id="UP000789405"/>
    </source>
</evidence>
<feature type="region of interest" description="Disordered" evidence="1">
    <location>
        <begin position="38"/>
        <end position="58"/>
    </location>
</feature>
<evidence type="ECO:0000256" key="1">
    <source>
        <dbReference type="SAM" id="MobiDB-lite"/>
    </source>
</evidence>
<proteinExistence type="predicted"/>
<dbReference type="Proteomes" id="UP000789405">
    <property type="component" value="Unassembled WGS sequence"/>
</dbReference>
<comment type="caution">
    <text evidence="2">The sequence shown here is derived from an EMBL/GenBank/DDBJ whole genome shotgun (WGS) entry which is preliminary data.</text>
</comment>
<name>A0A9N9HS22_9GLOM</name>
<evidence type="ECO:0000313" key="2">
    <source>
        <dbReference type="EMBL" id="CAG8702892.1"/>
    </source>
</evidence>
<organism evidence="2 3">
    <name type="scientific">Dentiscutata erythropus</name>
    <dbReference type="NCBI Taxonomy" id="1348616"/>
    <lineage>
        <taxon>Eukaryota</taxon>
        <taxon>Fungi</taxon>
        <taxon>Fungi incertae sedis</taxon>
        <taxon>Mucoromycota</taxon>
        <taxon>Glomeromycotina</taxon>
        <taxon>Glomeromycetes</taxon>
        <taxon>Diversisporales</taxon>
        <taxon>Gigasporaceae</taxon>
        <taxon>Dentiscutata</taxon>
    </lineage>
</organism>
<keyword evidence="3" id="KW-1185">Reference proteome</keyword>
<protein>
    <submittedName>
        <fullName evidence="2">20360_t:CDS:1</fullName>
    </submittedName>
</protein>
<dbReference type="OrthoDB" id="2487059at2759"/>
<dbReference type="AlphaFoldDB" id="A0A9N9HS22"/>
<accession>A0A9N9HS22</accession>
<sequence length="150" mass="17022">MSSSTPKPPIQPPLILKSASGEVNRIRRLIAYLRSQISGSEGNLPDDPNAPLPTPSPSLEDVLECQRIVWVRIFEHLKITNPDPNNKDVKSGVLFEAMEKVAKKISEVGRTGNTIKSEEQEMSTYSFLKNNDIKEQDFENQEEIKYKYDF</sequence>
<reference evidence="2" key="1">
    <citation type="submission" date="2021-06" db="EMBL/GenBank/DDBJ databases">
        <authorList>
            <person name="Kallberg Y."/>
            <person name="Tangrot J."/>
            <person name="Rosling A."/>
        </authorList>
    </citation>
    <scope>NUCLEOTIDE SEQUENCE</scope>
    <source>
        <strain evidence="2">MA453B</strain>
    </source>
</reference>
<gene>
    <name evidence="2" type="ORF">DERYTH_LOCUS13099</name>
</gene>
<dbReference type="EMBL" id="CAJVPY010008952">
    <property type="protein sequence ID" value="CAG8702892.1"/>
    <property type="molecule type" value="Genomic_DNA"/>
</dbReference>